<dbReference type="AlphaFoldDB" id="A0A4Q2UY04"/>
<gene>
    <name evidence="1" type="ORF">BFJ63_vAg18577</name>
</gene>
<proteinExistence type="predicted"/>
<organism evidence="1 2">
    <name type="scientific">Fusarium oxysporum f. sp. narcissi</name>
    <dbReference type="NCBI Taxonomy" id="451672"/>
    <lineage>
        <taxon>Eukaryota</taxon>
        <taxon>Fungi</taxon>
        <taxon>Dikarya</taxon>
        <taxon>Ascomycota</taxon>
        <taxon>Pezizomycotina</taxon>
        <taxon>Sordariomycetes</taxon>
        <taxon>Hypocreomycetidae</taxon>
        <taxon>Hypocreales</taxon>
        <taxon>Nectriaceae</taxon>
        <taxon>Fusarium</taxon>
        <taxon>Fusarium oxysporum species complex</taxon>
    </lineage>
</organism>
<dbReference type="EMBL" id="MQTW01001073">
    <property type="protein sequence ID" value="RYC78550.1"/>
    <property type="molecule type" value="Genomic_DNA"/>
</dbReference>
<evidence type="ECO:0000313" key="2">
    <source>
        <dbReference type="Proteomes" id="UP000290540"/>
    </source>
</evidence>
<evidence type="ECO:0000313" key="1">
    <source>
        <dbReference type="EMBL" id="RYC78550.1"/>
    </source>
</evidence>
<sequence length="517" mass="58860">MIQLTRSEDQAALRALNLAIMAFATQWTEGSHRKRQRYSTLNETLKNTPEDFADEITRAFDRDLRQNFWQQAQRGLEDVAHLESYRVVCAEMIFGLTQKPWESDDCSARIAVEAIASENDGTRVGQASMLSQLRHIMSKEGPPIYLERAVRKVQALKFRYDSLVRGVARPAKGDRKTGGPNALQTMTVEDRSTVGLWYWLAVMTDTLSSSMYERPVVLPDEDCENDADQENLQLNAATDPDESPASRRWRIDRFTKDSLDQPCQLVHWPCSYEAAADVVTKSAPVKVLLFRYVSYLQNTLRKGGCRESVEKLIRNATSIYRYWNITYGAFFRELVQHYDKVPQRIQGWFFCISAHWHLAAIMLTDLIEYIDENDLGETSDARSRISSKMVSRIREASARELSDLARVATPPDEEAGHLAAPQQPDFHHAVNEGTFLTEPWTMILIKAFTKASLMLLGEADDFLRYGQIKLGHDTQVIKESLERGEECISVLWYLGKKSDMAREVAEILSSTLGKLSI</sequence>
<reference evidence="1 2" key="1">
    <citation type="submission" date="2016-12" db="EMBL/GenBank/DDBJ databases">
        <title>Draft genome sequence of Fusarium oxysporum causing rot on Narcissus.</title>
        <authorList>
            <person name="Armitage A.D."/>
            <person name="Taylor A."/>
            <person name="Clarkson J.P."/>
            <person name="Harrison R.J."/>
            <person name="Jackson A.C."/>
        </authorList>
    </citation>
    <scope>NUCLEOTIDE SEQUENCE [LARGE SCALE GENOMIC DNA]</scope>
    <source>
        <strain evidence="1 2">N139</strain>
    </source>
</reference>
<evidence type="ECO:0008006" key="3">
    <source>
        <dbReference type="Google" id="ProtNLM"/>
    </source>
</evidence>
<dbReference type="Proteomes" id="UP000290540">
    <property type="component" value="Unassembled WGS sequence"/>
</dbReference>
<comment type="caution">
    <text evidence="1">The sequence shown here is derived from an EMBL/GenBank/DDBJ whole genome shotgun (WGS) entry which is preliminary data.</text>
</comment>
<protein>
    <recommendedName>
        <fullName evidence="3">Regulatory protein alcR</fullName>
    </recommendedName>
</protein>
<accession>A0A4Q2UY04</accession>
<name>A0A4Q2UY04_FUSOX</name>